<dbReference type="InterPro" id="IPR013616">
    <property type="entry name" value="Chitin_synth_N"/>
</dbReference>
<gene>
    <name evidence="12" type="primary">CHS1</name>
    <name evidence="12" type="ORF">HK100_008646</name>
</gene>
<keyword evidence="3 10" id="KW-1003">Cell membrane</keyword>
<comment type="similarity">
    <text evidence="10">Belongs to the chitin synthase family.</text>
</comment>
<evidence type="ECO:0000259" key="11">
    <source>
        <dbReference type="Pfam" id="PF08407"/>
    </source>
</evidence>
<evidence type="ECO:0000256" key="8">
    <source>
        <dbReference type="ARBA" id="ARBA00023136"/>
    </source>
</evidence>
<dbReference type="PANTHER" id="PTHR22914">
    <property type="entry name" value="CHITIN SYNTHASE"/>
    <property type="match status" value="1"/>
</dbReference>
<name>A0AAD5XIB5_9FUNG</name>
<feature type="domain" description="Chitin synthase N-terminal" evidence="11">
    <location>
        <begin position="142"/>
        <end position="200"/>
    </location>
</feature>
<dbReference type="EMBL" id="JADGJH010000424">
    <property type="protein sequence ID" value="KAJ3129426.1"/>
    <property type="molecule type" value="Genomic_DNA"/>
</dbReference>
<comment type="catalytic activity">
    <reaction evidence="10">
        <text>[(1-&gt;4)-N-acetyl-beta-D-glucosaminyl](n) + UDP-N-acetyl-alpha-D-glucosamine = [(1-&gt;4)-N-acetyl-beta-D-glucosaminyl](n+1) + UDP + H(+)</text>
        <dbReference type="Rhea" id="RHEA:16637"/>
        <dbReference type="Rhea" id="RHEA-COMP:9593"/>
        <dbReference type="Rhea" id="RHEA-COMP:9595"/>
        <dbReference type="ChEBI" id="CHEBI:15378"/>
        <dbReference type="ChEBI" id="CHEBI:17029"/>
        <dbReference type="ChEBI" id="CHEBI:57705"/>
        <dbReference type="ChEBI" id="CHEBI:58223"/>
        <dbReference type="EC" id="2.4.1.16"/>
    </reaction>
</comment>
<comment type="caution">
    <text evidence="12">The sequence shown here is derived from an EMBL/GenBank/DDBJ whole genome shotgun (WGS) entry which is preliminary data.</text>
</comment>
<dbReference type="Pfam" id="PF01644">
    <property type="entry name" value="Chitin_synth_1"/>
    <property type="match status" value="1"/>
</dbReference>
<comment type="subcellular location">
    <subcellularLocation>
        <location evidence="1 10">Cell membrane</location>
        <topology evidence="1 10">Multi-pass membrane protein</topology>
    </subcellularLocation>
</comment>
<comment type="function">
    <text evidence="10">Polymerizes chitin, a structural polymer of the cell wall and septum, by transferring the sugar moiety of UDP-GlcNAc to the non-reducing end of the growing chitin polymer.</text>
</comment>
<dbReference type="Pfam" id="PF08407">
    <property type="entry name" value="Chitin_synth_1N"/>
    <property type="match status" value="1"/>
</dbReference>
<evidence type="ECO:0000313" key="13">
    <source>
        <dbReference type="Proteomes" id="UP001211907"/>
    </source>
</evidence>
<keyword evidence="5 10" id="KW-0808">Transferase</keyword>
<evidence type="ECO:0000256" key="10">
    <source>
        <dbReference type="RuleBase" id="RU366040"/>
    </source>
</evidence>
<evidence type="ECO:0000256" key="4">
    <source>
        <dbReference type="ARBA" id="ARBA00022676"/>
    </source>
</evidence>
<evidence type="ECO:0000256" key="5">
    <source>
        <dbReference type="ARBA" id="ARBA00022679"/>
    </source>
</evidence>
<dbReference type="PANTHER" id="PTHR22914:SF9">
    <property type="entry name" value="CHITIN SYNTHASE 1"/>
    <property type="match status" value="1"/>
</dbReference>
<accession>A0AAD5XIB5</accession>
<reference evidence="12" key="1">
    <citation type="submission" date="2020-05" db="EMBL/GenBank/DDBJ databases">
        <title>Phylogenomic resolution of chytrid fungi.</title>
        <authorList>
            <person name="Stajich J.E."/>
            <person name="Amses K."/>
            <person name="Simmons R."/>
            <person name="Seto K."/>
            <person name="Myers J."/>
            <person name="Bonds A."/>
            <person name="Quandt C.A."/>
            <person name="Barry K."/>
            <person name="Liu P."/>
            <person name="Grigoriev I."/>
            <person name="Longcore J.E."/>
            <person name="James T.Y."/>
        </authorList>
    </citation>
    <scope>NUCLEOTIDE SEQUENCE</scope>
    <source>
        <strain evidence="12">JEL0513</strain>
    </source>
</reference>
<organism evidence="12 13">
    <name type="scientific">Physocladia obscura</name>
    <dbReference type="NCBI Taxonomy" id="109957"/>
    <lineage>
        <taxon>Eukaryota</taxon>
        <taxon>Fungi</taxon>
        <taxon>Fungi incertae sedis</taxon>
        <taxon>Chytridiomycota</taxon>
        <taxon>Chytridiomycota incertae sedis</taxon>
        <taxon>Chytridiomycetes</taxon>
        <taxon>Chytridiales</taxon>
        <taxon>Chytriomycetaceae</taxon>
        <taxon>Physocladia</taxon>
    </lineage>
</organism>
<keyword evidence="9 10" id="KW-0961">Cell wall biogenesis/degradation</keyword>
<dbReference type="GO" id="GO:0006031">
    <property type="term" value="P:chitin biosynthetic process"/>
    <property type="evidence" value="ECO:0007669"/>
    <property type="project" value="UniProtKB-UniRule"/>
</dbReference>
<keyword evidence="4 10" id="KW-0328">Glycosyltransferase</keyword>
<dbReference type="Proteomes" id="UP001211907">
    <property type="component" value="Unassembled WGS sequence"/>
</dbReference>
<evidence type="ECO:0000256" key="1">
    <source>
        <dbReference type="ARBA" id="ARBA00004651"/>
    </source>
</evidence>
<keyword evidence="7" id="KW-1133">Transmembrane helix</keyword>
<evidence type="ECO:0000256" key="2">
    <source>
        <dbReference type="ARBA" id="ARBA00012543"/>
    </source>
</evidence>
<dbReference type="EC" id="2.4.1.16" evidence="2 10"/>
<keyword evidence="13" id="KW-1185">Reference proteome</keyword>
<protein>
    <recommendedName>
        <fullName evidence="2 10">Chitin synthase</fullName>
        <ecNumber evidence="2 10">2.4.1.16</ecNumber>
    </recommendedName>
</protein>
<evidence type="ECO:0000256" key="9">
    <source>
        <dbReference type="ARBA" id="ARBA00023316"/>
    </source>
</evidence>
<sequence>MSLATFFESWTPLFSTPPIDANLFRHKTVKTVELPASGNYVVDIPVPERVLAAARDARFSKKKSKTFGAVETRAAATSADTIVEINCPIETLRPRVNPAVEIPNTNHVFSHKDENGFWKTLFRDVTSTFLGTKMESNKPEIINDKTEVEADMPTNFVTPSIVDDSREFTHLRYTAATCDPNDFANKGFSLRAQELDRKTEIFIVITMYNEDEHSFTKTWKSVARNIAYLCTKRRGPAVWGPDAWKKVVVCVVADGRAKIHPRTLTVLGIMGAYQEGIIKTSVNGNPTTAHIFEYTTQVLVEPNNGQSVKGPREFKTFGGCNLPPIQIIFCLKETNAKKINSHRWFFNGFGKLLKPEVCILLDVGTKPTDRTFNQNPNVGGACGEIYAELGLGWTKLFNPLVAAQNFEYKISNILDKPFESCFGFISVLPGAFSAYRFKALQNDINGVGPLEKYFMGETLHHGGDISKANMYLTADLSKKAEDRILCFELVSKRGASWILKYVRNAKAETDVPDSVPVNGVDG</sequence>
<evidence type="ECO:0000256" key="7">
    <source>
        <dbReference type="ARBA" id="ARBA00022989"/>
    </source>
</evidence>
<evidence type="ECO:0000256" key="6">
    <source>
        <dbReference type="ARBA" id="ARBA00022692"/>
    </source>
</evidence>
<dbReference type="AlphaFoldDB" id="A0AAD5XIB5"/>
<dbReference type="GO" id="GO:0030428">
    <property type="term" value="C:cell septum"/>
    <property type="evidence" value="ECO:0007669"/>
    <property type="project" value="TreeGrafter"/>
</dbReference>
<dbReference type="InterPro" id="IPR004835">
    <property type="entry name" value="Chitin_synth"/>
</dbReference>
<evidence type="ECO:0000313" key="12">
    <source>
        <dbReference type="EMBL" id="KAJ3129426.1"/>
    </source>
</evidence>
<evidence type="ECO:0000256" key="3">
    <source>
        <dbReference type="ARBA" id="ARBA00022475"/>
    </source>
</evidence>
<dbReference type="GO" id="GO:0071555">
    <property type="term" value="P:cell wall organization"/>
    <property type="evidence" value="ECO:0007669"/>
    <property type="project" value="UniProtKB-KW"/>
</dbReference>
<dbReference type="GO" id="GO:0004100">
    <property type="term" value="F:chitin synthase activity"/>
    <property type="evidence" value="ECO:0007669"/>
    <property type="project" value="UniProtKB-UniRule"/>
</dbReference>
<keyword evidence="8" id="KW-0472">Membrane</keyword>
<proteinExistence type="inferred from homology"/>
<keyword evidence="6" id="KW-0812">Transmembrane</keyword>
<dbReference type="GO" id="GO:0005886">
    <property type="term" value="C:plasma membrane"/>
    <property type="evidence" value="ECO:0007669"/>
    <property type="project" value="UniProtKB-SubCell"/>
</dbReference>